<gene>
    <name evidence="2" type="ORF">B0T25DRAFT_89328</name>
</gene>
<name>A0AAJ0HPX7_9PEZI</name>
<reference evidence="2" key="2">
    <citation type="submission" date="2023-06" db="EMBL/GenBank/DDBJ databases">
        <authorList>
            <consortium name="Lawrence Berkeley National Laboratory"/>
            <person name="Haridas S."/>
            <person name="Hensen N."/>
            <person name="Bonometti L."/>
            <person name="Westerberg I."/>
            <person name="Brannstrom I.O."/>
            <person name="Guillou S."/>
            <person name="Cros-Aarteil S."/>
            <person name="Calhoun S."/>
            <person name="Kuo A."/>
            <person name="Mondo S."/>
            <person name="Pangilinan J."/>
            <person name="Riley R."/>
            <person name="Labutti K."/>
            <person name="Andreopoulos B."/>
            <person name="Lipzen A."/>
            <person name="Chen C."/>
            <person name="Yanf M."/>
            <person name="Daum C."/>
            <person name="Ng V."/>
            <person name="Clum A."/>
            <person name="Steindorff A."/>
            <person name="Ohm R."/>
            <person name="Martin F."/>
            <person name="Silar P."/>
            <person name="Natvig D."/>
            <person name="Lalanne C."/>
            <person name="Gautier V."/>
            <person name="Ament-Velasquez S.L."/>
            <person name="Kruys A."/>
            <person name="Hutchinson M.I."/>
            <person name="Powell A.J."/>
            <person name="Barry K."/>
            <person name="Miller A.N."/>
            <person name="Grigoriev I.V."/>
            <person name="Debuchy R."/>
            <person name="Gladieux P."/>
            <person name="Thoren M.H."/>
            <person name="Johannesson H."/>
        </authorList>
    </citation>
    <scope>NUCLEOTIDE SEQUENCE</scope>
    <source>
        <strain evidence="2">CBS 955.72</strain>
    </source>
</reference>
<keyword evidence="1" id="KW-0472">Membrane</keyword>
<organism evidence="2 3">
    <name type="scientific">Lasiosphaeria hispida</name>
    <dbReference type="NCBI Taxonomy" id="260671"/>
    <lineage>
        <taxon>Eukaryota</taxon>
        <taxon>Fungi</taxon>
        <taxon>Dikarya</taxon>
        <taxon>Ascomycota</taxon>
        <taxon>Pezizomycotina</taxon>
        <taxon>Sordariomycetes</taxon>
        <taxon>Sordariomycetidae</taxon>
        <taxon>Sordariales</taxon>
        <taxon>Lasiosphaeriaceae</taxon>
        <taxon>Lasiosphaeria</taxon>
    </lineage>
</organism>
<dbReference type="EMBL" id="JAUIQD010000002">
    <property type="protein sequence ID" value="KAK3359187.1"/>
    <property type="molecule type" value="Genomic_DNA"/>
</dbReference>
<dbReference type="Proteomes" id="UP001275084">
    <property type="component" value="Unassembled WGS sequence"/>
</dbReference>
<reference evidence="2" key="1">
    <citation type="journal article" date="2023" name="Mol. Phylogenet. Evol.">
        <title>Genome-scale phylogeny and comparative genomics of the fungal order Sordariales.</title>
        <authorList>
            <person name="Hensen N."/>
            <person name="Bonometti L."/>
            <person name="Westerberg I."/>
            <person name="Brannstrom I.O."/>
            <person name="Guillou S."/>
            <person name="Cros-Aarteil S."/>
            <person name="Calhoun S."/>
            <person name="Haridas S."/>
            <person name="Kuo A."/>
            <person name="Mondo S."/>
            <person name="Pangilinan J."/>
            <person name="Riley R."/>
            <person name="LaButti K."/>
            <person name="Andreopoulos B."/>
            <person name="Lipzen A."/>
            <person name="Chen C."/>
            <person name="Yan M."/>
            <person name="Daum C."/>
            <person name="Ng V."/>
            <person name="Clum A."/>
            <person name="Steindorff A."/>
            <person name="Ohm R.A."/>
            <person name="Martin F."/>
            <person name="Silar P."/>
            <person name="Natvig D.O."/>
            <person name="Lalanne C."/>
            <person name="Gautier V."/>
            <person name="Ament-Velasquez S.L."/>
            <person name="Kruys A."/>
            <person name="Hutchinson M.I."/>
            <person name="Powell A.J."/>
            <person name="Barry K."/>
            <person name="Miller A.N."/>
            <person name="Grigoriev I.V."/>
            <person name="Debuchy R."/>
            <person name="Gladieux P."/>
            <person name="Hiltunen Thoren M."/>
            <person name="Johannesson H."/>
        </authorList>
    </citation>
    <scope>NUCLEOTIDE SEQUENCE</scope>
    <source>
        <strain evidence="2">CBS 955.72</strain>
    </source>
</reference>
<sequence length="226" mass="24813">MRLFITHVACHTRRSLQIASTAWFRCFEAIFTIFGEGSLQSISPLHVLGQFPCCLGHRRYMRRHAMPCDTIFCSALVKPTWPGLTRGYFWPPAPCVSALVPRHSMPNPPLARGRRCILAVSNGVLGAICAFAFFSFLSLFSSSLRQLAKVRLSSCPPLGEVQRRRSNLQVRRSISDTVGTLIGYVSTPRISCGVGDISCMGETDGDTLTSDYLGDVTKSGHAIESV</sequence>
<evidence type="ECO:0000313" key="2">
    <source>
        <dbReference type="EMBL" id="KAK3359187.1"/>
    </source>
</evidence>
<feature type="transmembrane region" description="Helical" evidence="1">
    <location>
        <begin position="117"/>
        <end position="140"/>
    </location>
</feature>
<proteinExistence type="predicted"/>
<evidence type="ECO:0000256" key="1">
    <source>
        <dbReference type="SAM" id="Phobius"/>
    </source>
</evidence>
<protein>
    <submittedName>
        <fullName evidence="2">Uncharacterized protein</fullName>
    </submittedName>
</protein>
<dbReference type="AlphaFoldDB" id="A0AAJ0HPX7"/>
<keyword evidence="1" id="KW-0812">Transmembrane</keyword>
<accession>A0AAJ0HPX7</accession>
<comment type="caution">
    <text evidence="2">The sequence shown here is derived from an EMBL/GenBank/DDBJ whole genome shotgun (WGS) entry which is preliminary data.</text>
</comment>
<keyword evidence="1" id="KW-1133">Transmembrane helix</keyword>
<evidence type="ECO:0000313" key="3">
    <source>
        <dbReference type="Proteomes" id="UP001275084"/>
    </source>
</evidence>
<keyword evidence="3" id="KW-1185">Reference proteome</keyword>